<protein>
    <submittedName>
        <fullName evidence="1">Uncharacterized protein</fullName>
    </submittedName>
</protein>
<dbReference type="EMBL" id="JAMZMM010000120">
    <property type="protein sequence ID" value="MCP2729485.1"/>
    <property type="molecule type" value="Genomic_DNA"/>
</dbReference>
<evidence type="ECO:0000313" key="2">
    <source>
        <dbReference type="Proteomes" id="UP001204953"/>
    </source>
</evidence>
<dbReference type="Proteomes" id="UP001204953">
    <property type="component" value="Unassembled WGS sequence"/>
</dbReference>
<dbReference type="AlphaFoldDB" id="A0AAE3GRN9"/>
<sequence length="231" mass="25419">METVYWWQIGIVLLLLGSPALGETIPGESLNSTQDLDLSPEIIENSPVLQRWLKEVPNVLEDIRNDPSFSTRVRLGYSQFPSTEQAGGFNIGVEDIFIGDTGLTVSGDYQSSFNGKRESFGTDLHYYIRPLGSYVNIAPVVGYRKLETDDYSTDGVNLGVRVFLVLSRTGAADVSLTQSFVSPGSSEEVGITTLSFGYAVTQNLRLSTDIQKQNARQSKDSRVGIVLEWIP</sequence>
<organism evidence="1 2">
    <name type="scientific">Limnofasciculus baicalensis BBK-W-15</name>
    <dbReference type="NCBI Taxonomy" id="2699891"/>
    <lineage>
        <taxon>Bacteria</taxon>
        <taxon>Bacillati</taxon>
        <taxon>Cyanobacteriota</taxon>
        <taxon>Cyanophyceae</taxon>
        <taxon>Coleofasciculales</taxon>
        <taxon>Coleofasciculaceae</taxon>
        <taxon>Limnofasciculus</taxon>
        <taxon>Limnofasciculus baicalensis</taxon>
    </lineage>
</organism>
<dbReference type="RefSeq" id="WP_254012270.1">
    <property type="nucleotide sequence ID" value="NZ_JAMZMM010000120.1"/>
</dbReference>
<reference evidence="1" key="1">
    <citation type="submission" date="2022-06" db="EMBL/GenBank/DDBJ databases">
        <title>New cyanobacteria of genus Symplocastrum in benthos of Lake Baikal.</title>
        <authorList>
            <person name="Sorokovikova E."/>
            <person name="Tikhonova I."/>
            <person name="Krasnopeev A."/>
            <person name="Evseev P."/>
            <person name="Gladkikh A."/>
            <person name="Belykh O."/>
        </authorList>
    </citation>
    <scope>NUCLEOTIDE SEQUENCE</scope>
    <source>
        <strain evidence="1">BBK-W-15</strain>
    </source>
</reference>
<comment type="caution">
    <text evidence="1">The sequence shown here is derived from an EMBL/GenBank/DDBJ whole genome shotgun (WGS) entry which is preliminary data.</text>
</comment>
<accession>A0AAE3GRN9</accession>
<proteinExistence type="predicted"/>
<keyword evidence="2" id="KW-1185">Reference proteome</keyword>
<name>A0AAE3GRN9_9CYAN</name>
<evidence type="ECO:0000313" key="1">
    <source>
        <dbReference type="EMBL" id="MCP2729485.1"/>
    </source>
</evidence>
<gene>
    <name evidence="1" type="ORF">NJ959_13595</name>
</gene>